<sequence length="1326" mass="146567">MGLFQINLWPSNASSFYLSSLLQFVVHSVHLLRLFPQNANKFRRIIFLLNPEAETSPYFACKPISATLGFYEQKMEFELFTDCAEDDYAFGAEDIDNEHLVFDGDEGQRCGICMDVVVDRGVLDCCQHWFCFSCIDNWASITNLCPLCQNEFQLITCVPVYDTIGSIQPDDDGSYSRDEDWCVEGKSNTLSFPSYYIDENAVSCLEGDSCKIRGQSANVEEDPDLDTSIACDSCDLWYHAICVGFDPEGSCESSWLCPRCLADETFQKSEVGPSNNYGRESSSHEHLANVTFPMNVSVSVADAGETAVVVSIIDGNKQTKVPSENMLSTVTMSKDLKIGNQEKEEMNQIVLPGSDVCEDMGIDKISSDDNCKLEKQLAEKIIMKPKIEAVELDLPLSQVTTSTLVSESSQLSGLSRNFKEETSEPRVTDGLRTPGLYDEYCNNKSLESGSHAVSSVDPLSDKYKTTGEVEEKNVSKECRLPAGKKPDKKEKAGGITGAKRKQRDYSAKEGETKAKMQNSMSAKIVKTERSRVAQFIHEANEFPNGSKNLNTAVASCGGGIARKRKIGIDIRDIVQGTYHRSAKRLANLADKSSEDKENSSGLRIKKIVRRATDDKESSVVVQSLRKEIRDAIRNRSSKELGENLFDPKLLSAFRTALAGQTTETNRPPPLDVKAKKALLQKGTVRENLTKKIYGIGGKRKRAWTRDCEIEFWKHRCSKVSKPEKIETLKSVLDLLRKGPEVEIKKENTIEAPTSILSRLYVADASVFPRKNDIKPLSDLKAPTPSAGDFCSKPPEIIKSSVQPTDSSVDSKETKVIIPGNKDELATRKVNPNKSSDRSSKSASGSSKNTQKESSSGSNNIKFDKKKWALEVLARKTAVSGNNSSQGQDNAVLKGNYPLLAKLPADMRPILAPSRHNKIPISIRQAQLHRLTEHFLKKTNLPVNRPTAEIELAVADAINVEKAVADRSNSKLVYVNLCSQELLHRSDNMDSTTGPDTKPTAVTDDKSETTTDDLPTNADVDEALRNAGLLSDSPPDSPHHLTGDTKEEDGPDNVFEMDSQPELDIYGDFEYDLEDDDFVGAGAIKTSKLQEVDKKIKMVFSTLDSDRSDTAWRFEDLEAPIVVENANEDNTKEKSSCISSLPGGEEEILGECEELYGPDKEPLFNKYPEIKSLDLVTENNVAEVKDDLGSDSAAKASEPPNGNCSDNSAVLAIVSHSSGGADLPPKPLETVQTKEKKSHADKKQQSDKCSSVFKKVEAYIKEHIRPLCRSGVITVDQYRWAVGKTTDKIMKYHSKDTNANFLIKEGEKVKKLAEQYVEAAQKVENNK</sequence>
<evidence type="ECO:0000313" key="2">
    <source>
        <dbReference type="Proteomes" id="UP001055879"/>
    </source>
</evidence>
<organism evidence="1 2">
    <name type="scientific">Arctium lappa</name>
    <name type="common">Greater burdock</name>
    <name type="synonym">Lappa major</name>
    <dbReference type="NCBI Taxonomy" id="4217"/>
    <lineage>
        <taxon>Eukaryota</taxon>
        <taxon>Viridiplantae</taxon>
        <taxon>Streptophyta</taxon>
        <taxon>Embryophyta</taxon>
        <taxon>Tracheophyta</taxon>
        <taxon>Spermatophyta</taxon>
        <taxon>Magnoliopsida</taxon>
        <taxon>eudicotyledons</taxon>
        <taxon>Gunneridae</taxon>
        <taxon>Pentapetalae</taxon>
        <taxon>asterids</taxon>
        <taxon>campanulids</taxon>
        <taxon>Asterales</taxon>
        <taxon>Asteraceae</taxon>
        <taxon>Carduoideae</taxon>
        <taxon>Cardueae</taxon>
        <taxon>Arctiinae</taxon>
        <taxon>Arctium</taxon>
    </lineage>
</organism>
<reference evidence="2" key="1">
    <citation type="journal article" date="2022" name="Mol. Ecol. Resour.">
        <title>The genomes of chicory, endive, great burdock and yacon provide insights into Asteraceae palaeo-polyploidization history and plant inulin production.</title>
        <authorList>
            <person name="Fan W."/>
            <person name="Wang S."/>
            <person name="Wang H."/>
            <person name="Wang A."/>
            <person name="Jiang F."/>
            <person name="Liu H."/>
            <person name="Zhao H."/>
            <person name="Xu D."/>
            <person name="Zhang Y."/>
        </authorList>
    </citation>
    <scope>NUCLEOTIDE SEQUENCE [LARGE SCALE GENOMIC DNA]</scope>
    <source>
        <strain evidence="2">cv. Niubang</strain>
    </source>
</reference>
<dbReference type="Proteomes" id="UP001055879">
    <property type="component" value="Linkage Group LG08"/>
</dbReference>
<dbReference type="EMBL" id="CM042054">
    <property type="protein sequence ID" value="KAI3707123.1"/>
    <property type="molecule type" value="Genomic_DNA"/>
</dbReference>
<accession>A0ACB9ABF0</accession>
<keyword evidence="2" id="KW-1185">Reference proteome</keyword>
<gene>
    <name evidence="1" type="ORF">L6452_25355</name>
</gene>
<comment type="caution">
    <text evidence="1">The sequence shown here is derived from an EMBL/GenBank/DDBJ whole genome shotgun (WGS) entry which is preliminary data.</text>
</comment>
<name>A0ACB9ABF0_ARCLA</name>
<proteinExistence type="predicted"/>
<protein>
    <submittedName>
        <fullName evidence="1">Uncharacterized protein</fullName>
    </submittedName>
</protein>
<reference evidence="1 2" key="2">
    <citation type="journal article" date="2022" name="Mol. Ecol. Resour.">
        <title>The genomes of chicory, endive, great burdock and yacon provide insights into Asteraceae paleo-polyploidization history and plant inulin production.</title>
        <authorList>
            <person name="Fan W."/>
            <person name="Wang S."/>
            <person name="Wang H."/>
            <person name="Wang A."/>
            <person name="Jiang F."/>
            <person name="Liu H."/>
            <person name="Zhao H."/>
            <person name="Xu D."/>
            <person name="Zhang Y."/>
        </authorList>
    </citation>
    <scope>NUCLEOTIDE SEQUENCE [LARGE SCALE GENOMIC DNA]</scope>
    <source>
        <strain evidence="2">cv. Niubang</strain>
    </source>
</reference>
<evidence type="ECO:0000313" key="1">
    <source>
        <dbReference type="EMBL" id="KAI3707123.1"/>
    </source>
</evidence>